<organism evidence="1 2">
    <name type="scientific">Olpidium bornovanus</name>
    <dbReference type="NCBI Taxonomy" id="278681"/>
    <lineage>
        <taxon>Eukaryota</taxon>
        <taxon>Fungi</taxon>
        <taxon>Fungi incertae sedis</taxon>
        <taxon>Olpidiomycota</taxon>
        <taxon>Olpidiomycotina</taxon>
        <taxon>Olpidiomycetes</taxon>
        <taxon>Olpidiales</taxon>
        <taxon>Olpidiaceae</taxon>
        <taxon>Olpidium</taxon>
    </lineage>
</organism>
<reference evidence="1 2" key="1">
    <citation type="journal article" name="Sci. Rep.">
        <title>Genome-scale phylogenetic analyses confirm Olpidium as the closest living zoosporic fungus to the non-flagellated, terrestrial fungi.</title>
        <authorList>
            <person name="Chang Y."/>
            <person name="Rochon D."/>
            <person name="Sekimoto S."/>
            <person name="Wang Y."/>
            <person name="Chovatia M."/>
            <person name="Sandor L."/>
            <person name="Salamov A."/>
            <person name="Grigoriev I.V."/>
            <person name="Stajich J.E."/>
            <person name="Spatafora J.W."/>
        </authorList>
    </citation>
    <scope>NUCLEOTIDE SEQUENCE [LARGE SCALE GENOMIC DNA]</scope>
    <source>
        <strain evidence="1">S191</strain>
    </source>
</reference>
<gene>
    <name evidence="1" type="ORF">BJ554DRAFT_3769</name>
</gene>
<proteinExistence type="predicted"/>
<protein>
    <submittedName>
        <fullName evidence="1">Uncharacterized protein</fullName>
    </submittedName>
</protein>
<sequence length="90" mass="9786">MASHDLTALQTPLDLLRMTKVPMGGTNSVGHVVATVNEVLRDHVPKVTIPFIGDLPMHGPRVEECDHTVDKVTGTRRFVVDHVDGSSFVS</sequence>
<dbReference type="OrthoDB" id="3186349at2759"/>
<dbReference type="SUPFAM" id="SSF56672">
    <property type="entry name" value="DNA/RNA polymerases"/>
    <property type="match status" value="1"/>
</dbReference>
<accession>A0A8H8A0Q7</accession>
<keyword evidence="2" id="KW-1185">Reference proteome</keyword>
<name>A0A8H8A0Q7_9FUNG</name>
<dbReference type="Proteomes" id="UP000673691">
    <property type="component" value="Unassembled WGS sequence"/>
</dbReference>
<dbReference type="EMBL" id="JAEFCI010001685">
    <property type="protein sequence ID" value="KAG5462737.1"/>
    <property type="molecule type" value="Genomic_DNA"/>
</dbReference>
<evidence type="ECO:0000313" key="1">
    <source>
        <dbReference type="EMBL" id="KAG5462737.1"/>
    </source>
</evidence>
<dbReference type="AlphaFoldDB" id="A0A8H8A0Q7"/>
<evidence type="ECO:0000313" key="2">
    <source>
        <dbReference type="Proteomes" id="UP000673691"/>
    </source>
</evidence>
<dbReference type="InterPro" id="IPR043502">
    <property type="entry name" value="DNA/RNA_pol_sf"/>
</dbReference>
<comment type="caution">
    <text evidence="1">The sequence shown here is derived from an EMBL/GenBank/DDBJ whole genome shotgun (WGS) entry which is preliminary data.</text>
</comment>